<evidence type="ECO:0000256" key="3">
    <source>
        <dbReference type="ARBA" id="ARBA00023004"/>
    </source>
</evidence>
<dbReference type="PANTHER" id="PTHR36843">
    <property type="entry name" value="HEME-DEPENDENT PEROXIDASE YWFI-RELATED"/>
    <property type="match status" value="1"/>
</dbReference>
<dbReference type="InterPro" id="IPR010644">
    <property type="entry name" value="ChdC/CLD"/>
</dbReference>
<dbReference type="AlphaFoldDB" id="A0A6J6IA74"/>
<accession>A0A6J6IA74</accession>
<dbReference type="EMBL" id="CAEZUX010000147">
    <property type="protein sequence ID" value="CAB4621077.1"/>
    <property type="molecule type" value="Genomic_DNA"/>
</dbReference>
<sequence length="224" mass="24737">MSEPMSPSVGLAVVHLFCKPLPDFKGEDLVAAVKAAEANGVTVVTVSMLGHKADLAVMGMAADMRALKALQTGVQHAGLEIVDSYVSLTEVSEYAKGMPQEMLNSRLYPTLPPAGKNAWCFYPMSKRREHKDNWFTLEFDKRKELMEEHGKSGRAFAGRVIQLVTGSTGLDDFEWGVTLFGVHPDDLKEVVYTMRYDEASAIYAEFGAFYVGMVTPVEELIHQI</sequence>
<evidence type="ECO:0000313" key="4">
    <source>
        <dbReference type="EMBL" id="CAB4621077.1"/>
    </source>
</evidence>
<dbReference type="InterPro" id="IPR011008">
    <property type="entry name" value="Dimeric_a/b-barrel"/>
</dbReference>
<proteinExistence type="predicted"/>
<dbReference type="Pfam" id="PF06778">
    <property type="entry name" value="Chlor_dismutase"/>
    <property type="match status" value="1"/>
</dbReference>
<dbReference type="PANTHER" id="PTHR36843:SF1">
    <property type="entry name" value="COPROHEME DECARBOXYLASE"/>
    <property type="match status" value="1"/>
</dbReference>
<dbReference type="GO" id="GO:0016491">
    <property type="term" value="F:oxidoreductase activity"/>
    <property type="evidence" value="ECO:0007669"/>
    <property type="project" value="InterPro"/>
</dbReference>
<dbReference type="Gene3D" id="3.30.70.1030">
    <property type="entry name" value="Apc35880, domain 1"/>
    <property type="match status" value="2"/>
</dbReference>
<organism evidence="4">
    <name type="scientific">freshwater metagenome</name>
    <dbReference type="NCBI Taxonomy" id="449393"/>
    <lineage>
        <taxon>unclassified sequences</taxon>
        <taxon>metagenomes</taxon>
        <taxon>ecological metagenomes</taxon>
    </lineage>
</organism>
<dbReference type="GO" id="GO:0046872">
    <property type="term" value="F:metal ion binding"/>
    <property type="evidence" value="ECO:0007669"/>
    <property type="project" value="UniProtKB-KW"/>
</dbReference>
<evidence type="ECO:0000256" key="1">
    <source>
        <dbReference type="ARBA" id="ARBA00022617"/>
    </source>
</evidence>
<protein>
    <submittedName>
        <fullName evidence="4">Unannotated protein</fullName>
    </submittedName>
</protein>
<keyword evidence="3" id="KW-0408">Iron</keyword>
<keyword evidence="2" id="KW-0479">Metal-binding</keyword>
<gene>
    <name evidence="4" type="ORF">UFOPK1874_01052</name>
</gene>
<dbReference type="GO" id="GO:0020037">
    <property type="term" value="F:heme binding"/>
    <property type="evidence" value="ECO:0007669"/>
    <property type="project" value="InterPro"/>
</dbReference>
<evidence type="ECO:0000256" key="2">
    <source>
        <dbReference type="ARBA" id="ARBA00022723"/>
    </source>
</evidence>
<name>A0A6J6IA74_9ZZZZ</name>
<reference evidence="4" key="1">
    <citation type="submission" date="2020-05" db="EMBL/GenBank/DDBJ databases">
        <authorList>
            <person name="Chiriac C."/>
            <person name="Salcher M."/>
            <person name="Ghai R."/>
            <person name="Kavagutti S V."/>
        </authorList>
    </citation>
    <scope>NUCLEOTIDE SEQUENCE</scope>
</reference>
<keyword evidence="1" id="KW-0349">Heme</keyword>
<dbReference type="SUPFAM" id="SSF54909">
    <property type="entry name" value="Dimeric alpha+beta barrel"/>
    <property type="match status" value="1"/>
</dbReference>